<comment type="caution">
    <text evidence="2">The sequence shown here is derived from an EMBL/GenBank/DDBJ whole genome shotgun (WGS) entry which is preliminary data.</text>
</comment>
<organism evidence="2 3">
    <name type="scientific">Streptomyces physcomitrii</name>
    <dbReference type="NCBI Taxonomy" id="2724184"/>
    <lineage>
        <taxon>Bacteria</taxon>
        <taxon>Bacillati</taxon>
        <taxon>Actinomycetota</taxon>
        <taxon>Actinomycetes</taxon>
        <taxon>Kitasatosporales</taxon>
        <taxon>Streptomycetaceae</taxon>
        <taxon>Streptomyces</taxon>
    </lineage>
</organism>
<evidence type="ECO:0000259" key="1">
    <source>
        <dbReference type="PROSITE" id="PS50878"/>
    </source>
</evidence>
<keyword evidence="2" id="KW-0548">Nucleotidyltransferase</keyword>
<gene>
    <name evidence="2" type="ORF">HFV08_02950</name>
</gene>
<dbReference type="InterPro" id="IPR000477">
    <property type="entry name" value="RT_dom"/>
</dbReference>
<protein>
    <submittedName>
        <fullName evidence="2">RNA-directed DNA polymerase</fullName>
    </submittedName>
</protein>
<accession>A0ABX1GVV8</accession>
<keyword evidence="2" id="KW-0695">RNA-directed DNA polymerase</keyword>
<keyword evidence="2" id="KW-0808">Transferase</keyword>
<dbReference type="InterPro" id="IPR043502">
    <property type="entry name" value="DNA/RNA_pol_sf"/>
</dbReference>
<sequence>MNFGLDAKKAAEICRTEMYGDWYRDPWAWPELNWITSRPDDFPWAEIVQRDGSFRTRRDPWFEPIIVPKSRLGVRPAVVMSLDCKIAYAAAVHLVAGKLHADLPNWVHGWRLRNGPDLVNNGNEWKDYMSFFENREQSSAFALGTDITSFFASISVDRMASIVYDDAGKNAGSQLIEHILHKHDQMSSRSGLPQRSWPSAILANRYMTPLDDSISKRLGRGVLTGAVRWMDDIYVTGEEEQLYRFFLDFQGRVRELGLEANASKSNLAPIKDIQQDVLLDALKELPVPMKRRLILNGFGSDVKATPVEEVDLTELKSIESAALINPHLLPSTSINRVLVTLRKHNHYASFEEWLLAAVRLSHVADRLGRYFRDAIKEDRDLLDKYCAWLSSFHEAPWSAIPWASAQFALAVPGVKNREFIHLMQDWLENSTDIHQISVAAQRLSRLDPSACKDIIRTRTDSEARPIFQRIYGLALLSARDDKQLVRRLLGEDARNVLSAQYLEATKYAIPKVAEDYDWVSSAPDL</sequence>
<dbReference type="GO" id="GO:0003964">
    <property type="term" value="F:RNA-directed DNA polymerase activity"/>
    <property type="evidence" value="ECO:0007669"/>
    <property type="project" value="UniProtKB-KW"/>
</dbReference>
<reference evidence="2 3" key="1">
    <citation type="submission" date="2020-04" db="EMBL/GenBank/DDBJ databases">
        <title>Phylogenetic Diversity and Antibacterial Activity against Ralstonia solanacearum of Endophytic Actinomycete Isolated from Moss.</title>
        <authorList>
            <person name="Zhuang X."/>
        </authorList>
    </citation>
    <scope>NUCLEOTIDE SEQUENCE [LARGE SCALE GENOMIC DNA]</scope>
    <source>
        <strain evidence="2 3">LD120</strain>
    </source>
</reference>
<dbReference type="Proteomes" id="UP000772196">
    <property type="component" value="Unassembled WGS sequence"/>
</dbReference>
<evidence type="ECO:0000313" key="3">
    <source>
        <dbReference type="Proteomes" id="UP000772196"/>
    </source>
</evidence>
<dbReference type="PROSITE" id="PS50878">
    <property type="entry name" value="RT_POL"/>
    <property type="match status" value="1"/>
</dbReference>
<keyword evidence="3" id="KW-1185">Reference proteome</keyword>
<evidence type="ECO:0000313" key="2">
    <source>
        <dbReference type="EMBL" id="NKI40227.1"/>
    </source>
</evidence>
<proteinExistence type="predicted"/>
<dbReference type="SUPFAM" id="SSF56672">
    <property type="entry name" value="DNA/RNA polymerases"/>
    <property type="match status" value="1"/>
</dbReference>
<dbReference type="Pfam" id="PF00078">
    <property type="entry name" value="RVT_1"/>
    <property type="match status" value="1"/>
</dbReference>
<name>A0ABX1GVV8_9ACTN</name>
<dbReference type="CDD" id="cd01646">
    <property type="entry name" value="RT_Bac_retron_I"/>
    <property type="match status" value="1"/>
</dbReference>
<dbReference type="EMBL" id="JAAWWP010000001">
    <property type="protein sequence ID" value="NKI40227.1"/>
    <property type="molecule type" value="Genomic_DNA"/>
</dbReference>
<dbReference type="RefSeq" id="WP_168535468.1">
    <property type="nucleotide sequence ID" value="NZ_JAAWWP010000001.1"/>
</dbReference>
<feature type="domain" description="Reverse transcriptase" evidence="1">
    <location>
        <begin position="1"/>
        <end position="300"/>
    </location>
</feature>